<organism evidence="1 2">
    <name type="scientific">Dunaliella salina</name>
    <name type="common">Green alga</name>
    <name type="synonym">Protococcus salinus</name>
    <dbReference type="NCBI Taxonomy" id="3046"/>
    <lineage>
        <taxon>Eukaryota</taxon>
        <taxon>Viridiplantae</taxon>
        <taxon>Chlorophyta</taxon>
        <taxon>core chlorophytes</taxon>
        <taxon>Chlorophyceae</taxon>
        <taxon>CS clade</taxon>
        <taxon>Chlamydomonadales</taxon>
        <taxon>Dunaliellaceae</taxon>
        <taxon>Dunaliella</taxon>
    </lineage>
</organism>
<evidence type="ECO:0000313" key="1">
    <source>
        <dbReference type="EMBL" id="KAF5837789.1"/>
    </source>
</evidence>
<comment type="caution">
    <text evidence="1">The sequence shown here is derived from an EMBL/GenBank/DDBJ whole genome shotgun (WGS) entry which is preliminary data.</text>
</comment>
<dbReference type="EMBL" id="MU069603">
    <property type="protein sequence ID" value="KAF5837789.1"/>
    <property type="molecule type" value="Genomic_DNA"/>
</dbReference>
<accession>A0ABQ7GT65</accession>
<gene>
    <name evidence="1" type="ORF">DUNSADRAFT_3861</name>
</gene>
<reference evidence="1" key="1">
    <citation type="submission" date="2017-08" db="EMBL/GenBank/DDBJ databases">
        <authorList>
            <person name="Polle J.E."/>
            <person name="Barry K."/>
            <person name="Cushman J."/>
            <person name="Schmutz J."/>
            <person name="Tran D."/>
            <person name="Hathwaick L.T."/>
            <person name="Yim W.C."/>
            <person name="Jenkins J."/>
            <person name="Mckie-Krisberg Z.M."/>
            <person name="Prochnik S."/>
            <person name="Lindquist E."/>
            <person name="Dockter R.B."/>
            <person name="Adam C."/>
            <person name="Molina H."/>
            <person name="Bunkerborg J."/>
            <person name="Jin E."/>
            <person name="Buchheim M."/>
            <person name="Magnuson J."/>
        </authorList>
    </citation>
    <scope>NUCLEOTIDE SEQUENCE</scope>
    <source>
        <strain evidence="1">CCAP 19/18</strain>
    </source>
</reference>
<dbReference type="Proteomes" id="UP000815325">
    <property type="component" value="Unassembled WGS sequence"/>
</dbReference>
<protein>
    <submittedName>
        <fullName evidence="1">Uncharacterized protein</fullName>
    </submittedName>
</protein>
<proteinExistence type="predicted"/>
<keyword evidence="2" id="KW-1185">Reference proteome</keyword>
<name>A0ABQ7GT65_DUNSA</name>
<sequence length="111" mass="12284">MGPHYCMISTNLDWIPPPPVNASMKAFYFKTWSENEGLLEVLSQQGIVRALPDGVVTVNQWGSKAVLCELLLHGDEVSCGPHPKLEEAFGKQDCSSVPAERGTRSKFSFKF</sequence>
<evidence type="ECO:0000313" key="2">
    <source>
        <dbReference type="Proteomes" id="UP000815325"/>
    </source>
</evidence>